<dbReference type="InterPro" id="IPR019587">
    <property type="entry name" value="Polyketide_cyclase/dehydratase"/>
</dbReference>
<dbReference type="EMBL" id="VZUS01000001">
    <property type="protein sequence ID" value="KAB1188535.1"/>
    <property type="molecule type" value="Genomic_DNA"/>
</dbReference>
<dbReference type="RefSeq" id="WP_151138386.1">
    <property type="nucleotide sequence ID" value="NZ_VZUS01000001.1"/>
</dbReference>
<dbReference type="Pfam" id="PF10604">
    <property type="entry name" value="Polyketide_cyc2"/>
    <property type="match status" value="1"/>
</dbReference>
<gene>
    <name evidence="1" type="ORF">Hfx1149_11010</name>
</gene>
<dbReference type="SUPFAM" id="SSF55961">
    <property type="entry name" value="Bet v1-like"/>
    <property type="match status" value="1"/>
</dbReference>
<evidence type="ECO:0000313" key="1">
    <source>
        <dbReference type="EMBL" id="KAB1188535.1"/>
    </source>
</evidence>
<protein>
    <submittedName>
        <fullName evidence="1">SRPBCC family protein</fullName>
    </submittedName>
</protein>
<sequence length="155" mass="16702">MKLGRRGTRTRFERTPDGARLVVSRVVSAPPAVVWDVLVSVDDWPEWGPSVSAVRGVDGRIEAGSQGDVRVAGVWVPFTIETCADHRWTWRVAGVPATGHRVTAAGVDRCAVAFEIPVAASPYAVVCAAALRRIERLATSADRVGRAERTEQQSA</sequence>
<proteinExistence type="predicted"/>
<comment type="caution">
    <text evidence="1">The sequence shown here is derived from an EMBL/GenBank/DDBJ whole genome shotgun (WGS) entry which is preliminary data.</text>
</comment>
<organism evidence="1">
    <name type="scientific">Haloferax sp. CBA1149</name>
    <dbReference type="NCBI Taxonomy" id="2650753"/>
    <lineage>
        <taxon>Archaea</taxon>
        <taxon>Methanobacteriati</taxon>
        <taxon>Methanobacteriota</taxon>
        <taxon>Stenosarchaea group</taxon>
        <taxon>Halobacteria</taxon>
        <taxon>Halobacteriales</taxon>
        <taxon>Haloferacaceae</taxon>
        <taxon>Haloferax</taxon>
    </lineage>
</organism>
<name>A0A643K627_9EURY</name>
<dbReference type="Gene3D" id="3.30.530.20">
    <property type="match status" value="1"/>
</dbReference>
<accession>A0A643K627</accession>
<dbReference type="AlphaFoldDB" id="A0A643K627"/>
<reference evidence="1" key="1">
    <citation type="submission" date="2019-09" db="EMBL/GenBank/DDBJ databases">
        <title>Genomic analysis of Haloferax sp. CBA1149.</title>
        <authorList>
            <person name="Roh S.W."/>
        </authorList>
    </citation>
    <scope>NUCLEOTIDE SEQUENCE</scope>
    <source>
        <strain evidence="1">CBA1149</strain>
    </source>
</reference>
<dbReference type="InterPro" id="IPR023393">
    <property type="entry name" value="START-like_dom_sf"/>
</dbReference>